<feature type="compositionally biased region" description="Low complexity" evidence="1">
    <location>
        <begin position="438"/>
        <end position="452"/>
    </location>
</feature>
<dbReference type="AlphaFoldDB" id="A0AA85B1K1"/>
<name>A0AA85B1K1_9TREM</name>
<evidence type="ECO:0000256" key="1">
    <source>
        <dbReference type="SAM" id="MobiDB-lite"/>
    </source>
</evidence>
<reference evidence="3" key="1">
    <citation type="submission" date="2023-11" db="UniProtKB">
        <authorList>
            <consortium name="WormBaseParasite"/>
        </authorList>
    </citation>
    <scope>IDENTIFICATION</scope>
</reference>
<feature type="region of interest" description="Disordered" evidence="1">
    <location>
        <begin position="409"/>
        <end position="476"/>
    </location>
</feature>
<proteinExistence type="predicted"/>
<dbReference type="Proteomes" id="UP000050791">
    <property type="component" value="Unassembled WGS sequence"/>
</dbReference>
<organism evidence="2 3">
    <name type="scientific">Schistosoma mattheei</name>
    <dbReference type="NCBI Taxonomy" id="31246"/>
    <lineage>
        <taxon>Eukaryota</taxon>
        <taxon>Metazoa</taxon>
        <taxon>Spiralia</taxon>
        <taxon>Lophotrochozoa</taxon>
        <taxon>Platyhelminthes</taxon>
        <taxon>Trematoda</taxon>
        <taxon>Digenea</taxon>
        <taxon>Strigeidida</taxon>
        <taxon>Schistosomatoidea</taxon>
        <taxon>Schistosomatidae</taxon>
        <taxon>Schistosoma</taxon>
    </lineage>
</organism>
<accession>A0AA85B1K1</accession>
<protein>
    <submittedName>
        <fullName evidence="3">Uncharacterized protein</fullName>
    </submittedName>
</protein>
<dbReference type="WBParaSite" id="SMTH1_23480.1">
    <property type="protein sequence ID" value="SMTH1_23480.1"/>
    <property type="gene ID" value="SMTH1_23480"/>
</dbReference>
<evidence type="ECO:0000313" key="3">
    <source>
        <dbReference type="WBParaSite" id="SMTH1_23480.1"/>
    </source>
</evidence>
<evidence type="ECO:0000313" key="2">
    <source>
        <dbReference type="Proteomes" id="UP000050791"/>
    </source>
</evidence>
<sequence length="610" mass="70776">MLRSMIVLFYHIWIFMKLLYITTSYHLSDIDNDHIELTQLISNDNQIRIRCDAKSRNTVESLILLSCPLSKTGVCRENCINPCPVNETSTICNDAVTLAIPKCIYRSMSNDHIQIEYLIHLNAINEKGQWWCTFRGKRSNSIELDSYHIQQKLTTTTMKTVNKYDTVIDITTPIDISPNLIQLIIGLVGVSIAFNIFFFVRCFTVKNYLKNLHIGHSRNNCLDQLLCIDQPRKLSPKTRLNYIQHVSPSETPKLTVKLSTTVTTTISTTNEQWTEPINLMTMIHNNHSPFYPMHNSFINPNPNPNNNGSSMEFIYDEVHNSIYTTTNSQPSDHEKRKETTKFQKFPNNTVRTVYDIGDWLVDKSGQIYIPYAQITPKPQRIILNNFDYSTLRKNDFFKNSPLLNTIINNQQQQQQQQHQQERQQQHQQEQQQQHKQEQQQNHQQEQKQQQQQPYSSTIPIQTGDPDSINNNNNNNPMISSTLSLPLVPVNITKDVSFTNEQLFIQNIPIEVNELDNVIEQNANLSINKNNKQSINQSDLFKQQISDPLNTHQNIDRKFMTNNINTTIEWKPSIKLLSHKTTKQLNGNSTHKLNESHKIADLEDWSMIDQD</sequence>